<dbReference type="SMART" id="SM00014">
    <property type="entry name" value="acidPPc"/>
    <property type="match status" value="1"/>
</dbReference>
<dbReference type="PANTHER" id="PTHR14969">
    <property type="entry name" value="SPHINGOSINE-1-PHOSPHATE PHOSPHOHYDROLASE"/>
    <property type="match status" value="1"/>
</dbReference>
<evidence type="ECO:0000259" key="2">
    <source>
        <dbReference type="SMART" id="SM00014"/>
    </source>
</evidence>
<feature type="domain" description="Phosphatidic acid phosphatase type 2/haloperoxidase" evidence="2">
    <location>
        <begin position="94"/>
        <end position="206"/>
    </location>
</feature>
<accession>A0ABW5FJ50</accession>
<evidence type="ECO:0000313" key="4">
    <source>
        <dbReference type="Proteomes" id="UP001597417"/>
    </source>
</evidence>
<feature type="transmembrane region" description="Helical" evidence="1">
    <location>
        <begin position="56"/>
        <end position="85"/>
    </location>
</feature>
<gene>
    <name evidence="3" type="ORF">ACFSXZ_01655</name>
</gene>
<name>A0ABW5FJ50_9PSEU</name>
<keyword evidence="1" id="KW-0472">Membrane</keyword>
<feature type="transmembrane region" description="Helical" evidence="1">
    <location>
        <begin position="138"/>
        <end position="156"/>
    </location>
</feature>
<dbReference type="InterPro" id="IPR036938">
    <property type="entry name" value="PAP2/HPO_sf"/>
</dbReference>
<keyword evidence="4" id="KW-1185">Reference proteome</keyword>
<evidence type="ECO:0000313" key="3">
    <source>
        <dbReference type="EMBL" id="MFD2415023.1"/>
    </source>
</evidence>
<dbReference type="Proteomes" id="UP001597417">
    <property type="component" value="Unassembled WGS sequence"/>
</dbReference>
<dbReference type="InterPro" id="IPR000326">
    <property type="entry name" value="PAP2/HPO"/>
</dbReference>
<reference evidence="4" key="1">
    <citation type="journal article" date="2019" name="Int. J. Syst. Evol. Microbiol.">
        <title>The Global Catalogue of Microorganisms (GCM) 10K type strain sequencing project: providing services to taxonomists for standard genome sequencing and annotation.</title>
        <authorList>
            <consortium name="The Broad Institute Genomics Platform"/>
            <consortium name="The Broad Institute Genome Sequencing Center for Infectious Disease"/>
            <person name="Wu L."/>
            <person name="Ma J."/>
        </authorList>
    </citation>
    <scope>NUCLEOTIDE SEQUENCE [LARGE SCALE GENOMIC DNA]</scope>
    <source>
        <strain evidence="4">CGMCC 4.7645</strain>
    </source>
</reference>
<feature type="transmembrane region" description="Helical" evidence="1">
    <location>
        <begin position="195"/>
        <end position="213"/>
    </location>
</feature>
<protein>
    <submittedName>
        <fullName evidence="3">Phosphatase PAP2 family protein</fullName>
    </submittedName>
</protein>
<feature type="transmembrane region" description="Helical" evidence="1">
    <location>
        <begin position="97"/>
        <end position="118"/>
    </location>
</feature>
<dbReference type="Pfam" id="PF01569">
    <property type="entry name" value="PAP2"/>
    <property type="match status" value="1"/>
</dbReference>
<comment type="caution">
    <text evidence="3">The sequence shown here is derived from an EMBL/GenBank/DDBJ whole genome shotgun (WGS) entry which is preliminary data.</text>
</comment>
<sequence length="220" mass="22704">MVIDGRGSRWRRPAIVALAAIVVFLALLATATNLLPWGDGLDRGLHEWVLVHRQSVLVAIAAALTNLGSSWVTIPVVAVVAFAAAQADLRGRVIRSAVVVVVMAGGVLCRSAVAAIIARPRPPHPDWAVPASGFSFPSGHSTDAALAAGLLAWLLVRRVGARGAIWAGAAGYATVVGATRVYLGVHWPSDVLGGWAFAVAWLAFASIALSATGRPGTTSV</sequence>
<keyword evidence="1" id="KW-1133">Transmembrane helix</keyword>
<feature type="transmembrane region" description="Helical" evidence="1">
    <location>
        <begin position="163"/>
        <end position="183"/>
    </location>
</feature>
<evidence type="ECO:0000256" key="1">
    <source>
        <dbReference type="SAM" id="Phobius"/>
    </source>
</evidence>
<dbReference type="Gene3D" id="1.20.144.10">
    <property type="entry name" value="Phosphatidic acid phosphatase type 2/haloperoxidase"/>
    <property type="match status" value="1"/>
</dbReference>
<proteinExistence type="predicted"/>
<dbReference type="RefSeq" id="WP_378260447.1">
    <property type="nucleotide sequence ID" value="NZ_JBHUKR010000003.1"/>
</dbReference>
<dbReference type="PANTHER" id="PTHR14969:SF13">
    <property type="entry name" value="AT30094P"/>
    <property type="match status" value="1"/>
</dbReference>
<dbReference type="SUPFAM" id="SSF48317">
    <property type="entry name" value="Acid phosphatase/Vanadium-dependent haloperoxidase"/>
    <property type="match status" value="1"/>
</dbReference>
<keyword evidence="1" id="KW-0812">Transmembrane</keyword>
<dbReference type="EMBL" id="JBHUKR010000003">
    <property type="protein sequence ID" value="MFD2415023.1"/>
    <property type="molecule type" value="Genomic_DNA"/>
</dbReference>
<dbReference type="CDD" id="cd03392">
    <property type="entry name" value="PAP2_like_2"/>
    <property type="match status" value="1"/>
</dbReference>
<organism evidence="3 4">
    <name type="scientific">Amycolatopsis pigmentata</name>
    <dbReference type="NCBI Taxonomy" id="450801"/>
    <lineage>
        <taxon>Bacteria</taxon>
        <taxon>Bacillati</taxon>
        <taxon>Actinomycetota</taxon>
        <taxon>Actinomycetes</taxon>
        <taxon>Pseudonocardiales</taxon>
        <taxon>Pseudonocardiaceae</taxon>
        <taxon>Amycolatopsis</taxon>
    </lineage>
</organism>
<feature type="transmembrane region" description="Helical" evidence="1">
    <location>
        <begin position="15"/>
        <end position="36"/>
    </location>
</feature>